<organism evidence="3 4">
    <name type="scientific">Fimbriimonas ginsengisoli</name>
    <dbReference type="NCBI Taxonomy" id="1005039"/>
    <lineage>
        <taxon>Bacteria</taxon>
        <taxon>Bacillati</taxon>
        <taxon>Armatimonadota</taxon>
        <taxon>Fimbriimonadia</taxon>
        <taxon>Fimbriimonadales</taxon>
        <taxon>Fimbriimonadaceae</taxon>
        <taxon>Fimbriimonas</taxon>
    </lineage>
</organism>
<sequence length="100" mass="10590">MPPTPEPFCEIAVRVTPRSARNRLELQPDGPLKVWTTAPPVEGQANAAVCALVAKAAGLAKSRVSVISGHTSRDKRIRLEGLSQDALITRLGGQPTLPEG</sequence>
<dbReference type="GO" id="GO:0005737">
    <property type="term" value="C:cytoplasm"/>
    <property type="evidence" value="ECO:0007669"/>
    <property type="project" value="TreeGrafter"/>
</dbReference>
<comment type="caution">
    <text evidence="3">The sequence shown here is derived from an EMBL/GenBank/DDBJ whole genome shotgun (WGS) entry which is preliminary data.</text>
</comment>
<dbReference type="PANTHER" id="PTHR13420:SF7">
    <property type="entry name" value="UPF0235 PROTEIN C15ORF40"/>
    <property type="match status" value="1"/>
</dbReference>
<evidence type="ECO:0000256" key="1">
    <source>
        <dbReference type="ARBA" id="ARBA00010364"/>
    </source>
</evidence>
<reference evidence="3" key="1">
    <citation type="submission" date="2020-07" db="EMBL/GenBank/DDBJ databases">
        <title>Huge and variable diversity of episymbiotic CPR bacteria and DPANN archaea in groundwater ecosystems.</title>
        <authorList>
            <person name="He C.Y."/>
            <person name="Keren R."/>
            <person name="Whittaker M."/>
            <person name="Farag I.F."/>
            <person name="Doudna J."/>
            <person name="Cate J.H.D."/>
            <person name="Banfield J.F."/>
        </authorList>
    </citation>
    <scope>NUCLEOTIDE SEQUENCE</scope>
    <source>
        <strain evidence="3">NC_groundwater_17_Pr7_B-0.1um_64_12</strain>
    </source>
</reference>
<dbReference type="HAMAP" id="MF_00634">
    <property type="entry name" value="UPF0235"/>
    <property type="match status" value="1"/>
</dbReference>
<dbReference type="InterPro" id="IPR036591">
    <property type="entry name" value="YggU-like_sf"/>
</dbReference>
<dbReference type="NCBIfam" id="TIGR00251">
    <property type="entry name" value="DUF167 family protein"/>
    <property type="match status" value="1"/>
</dbReference>
<dbReference type="SMART" id="SM01152">
    <property type="entry name" value="DUF167"/>
    <property type="match status" value="1"/>
</dbReference>
<dbReference type="Pfam" id="PF02594">
    <property type="entry name" value="DUF167"/>
    <property type="match status" value="1"/>
</dbReference>
<proteinExistence type="inferred from homology"/>
<evidence type="ECO:0000313" key="3">
    <source>
        <dbReference type="EMBL" id="MBI1756236.1"/>
    </source>
</evidence>
<dbReference type="EMBL" id="JACOSL010000026">
    <property type="protein sequence ID" value="MBI1756236.1"/>
    <property type="molecule type" value="Genomic_DNA"/>
</dbReference>
<dbReference type="InterPro" id="IPR003746">
    <property type="entry name" value="DUF167"/>
</dbReference>
<dbReference type="Proteomes" id="UP000727962">
    <property type="component" value="Unassembled WGS sequence"/>
</dbReference>
<dbReference type="AlphaFoldDB" id="A0A931LZR9"/>
<dbReference type="Gene3D" id="3.30.1200.10">
    <property type="entry name" value="YggU-like"/>
    <property type="match status" value="1"/>
</dbReference>
<comment type="similarity">
    <text evidence="1 2">Belongs to the UPF0235 family.</text>
</comment>
<evidence type="ECO:0000256" key="2">
    <source>
        <dbReference type="HAMAP-Rule" id="MF_00634"/>
    </source>
</evidence>
<accession>A0A931LZR9</accession>
<protein>
    <recommendedName>
        <fullName evidence="2">UPF0235 protein HYR64_03915</fullName>
    </recommendedName>
</protein>
<name>A0A931LZR9_FIMGI</name>
<dbReference type="PANTHER" id="PTHR13420">
    <property type="entry name" value="UPF0235 PROTEIN C15ORF40"/>
    <property type="match status" value="1"/>
</dbReference>
<dbReference type="SUPFAM" id="SSF69786">
    <property type="entry name" value="YggU-like"/>
    <property type="match status" value="1"/>
</dbReference>
<evidence type="ECO:0000313" key="4">
    <source>
        <dbReference type="Proteomes" id="UP000727962"/>
    </source>
</evidence>
<gene>
    <name evidence="3" type="ORF">HYR64_03915</name>
</gene>